<dbReference type="Gene3D" id="2.60.120.200">
    <property type="match status" value="1"/>
</dbReference>
<dbReference type="AlphaFoldDB" id="A0A9P0VCE0"/>
<sequence length="270" mass="28870">MGKAEKLLGVSIDTGEKLYRFPSINTGTLGMIDVKSVWAGGAQNLPSGSNLKNLCYVEDPATVGTVSLVYDATAGGMIFDKTSRQYFKMPNGFIPTSAMKDYMHTFWLKVNPANAGNEGFNNVIVGIAATSYATTANRLLQVFPTITSGVITALTVSVRGVNYSILSYLSGLVDGNLHCLSVRYVESSDGTQQKGMVYLDGVLVYEGTFVTKVAYPSTSITYNGVGSDRADAAAFAGRFYRARMDDLTLTSKSALEVIAEEMAAVAGRFS</sequence>
<keyword evidence="1" id="KW-0614">Plasmid</keyword>
<protein>
    <submittedName>
        <fullName evidence="1">Uncharacterized protein</fullName>
    </submittedName>
</protein>
<evidence type="ECO:0000313" key="2">
    <source>
        <dbReference type="Proteomes" id="UP000789617"/>
    </source>
</evidence>
<dbReference type="SUPFAM" id="SSF49899">
    <property type="entry name" value="Concanavalin A-like lectins/glucanases"/>
    <property type="match status" value="1"/>
</dbReference>
<keyword evidence="2" id="KW-1185">Reference proteome</keyword>
<name>A0A9P0VCE0_KLEVA</name>
<dbReference type="RefSeq" id="WP_230131536.1">
    <property type="nucleotide sequence ID" value="NZ_OW969750.1"/>
</dbReference>
<dbReference type="Proteomes" id="UP000789617">
    <property type="component" value="Plasmid P1"/>
</dbReference>
<proteinExistence type="predicted"/>
<evidence type="ECO:0000313" key="1">
    <source>
        <dbReference type="EMBL" id="CAH6258446.1"/>
    </source>
</evidence>
<dbReference type="EMBL" id="OW969750">
    <property type="protein sequence ID" value="CAH6258446.1"/>
    <property type="molecule type" value="Genomic_DNA"/>
</dbReference>
<geneLocation type="plasmid" evidence="1 2">
    <name>P1</name>
</geneLocation>
<organism evidence="1 2">
    <name type="scientific">Klebsiella variicola</name>
    <dbReference type="NCBI Taxonomy" id="244366"/>
    <lineage>
        <taxon>Bacteria</taxon>
        <taxon>Pseudomonadati</taxon>
        <taxon>Pseudomonadota</taxon>
        <taxon>Gammaproteobacteria</taxon>
        <taxon>Enterobacterales</taxon>
        <taxon>Enterobacteriaceae</taxon>
        <taxon>Klebsiella/Raoultella group</taxon>
        <taxon>Klebsiella</taxon>
        <taxon>Klebsiella pneumoniae complex</taxon>
    </lineage>
</organism>
<reference evidence="1" key="1">
    <citation type="submission" date="2022-05" db="EMBL/GenBank/DDBJ databases">
        <authorList>
            <person name="Alioto T."/>
            <person name="Alioto T."/>
            <person name="Gomez Garrido J."/>
        </authorList>
    </citation>
    <scope>NUCLEOTIDE SEQUENCE</scope>
    <source>
        <strain evidence="1">0</strain>
        <plasmid evidence="1">P1</plasmid>
    </source>
</reference>
<dbReference type="InterPro" id="IPR013320">
    <property type="entry name" value="ConA-like_dom_sf"/>
</dbReference>
<accession>A0A9P0VCE0</accession>
<gene>
    <name evidence="1" type="ORF">AN2335V1_4949</name>
</gene>